<dbReference type="OrthoDB" id="5946853at2759"/>
<accession>A0A6A5C4V2</accession>
<dbReference type="PROSITE" id="PS51125">
    <property type="entry name" value="NHL"/>
    <property type="match status" value="1"/>
</dbReference>
<evidence type="ECO:0000313" key="3">
    <source>
        <dbReference type="EMBL" id="KAF0984327.1"/>
    </source>
</evidence>
<protein>
    <recommendedName>
        <fullName evidence="5">SMP-30/Gluconolactonase/LRE-like region domain-containing protein</fullName>
    </recommendedName>
</protein>
<dbReference type="RefSeq" id="XP_044569040.1">
    <property type="nucleotide sequence ID" value="XM_044711257.1"/>
</dbReference>
<keyword evidence="1" id="KW-0677">Repeat</keyword>
<comment type="caution">
    <text evidence="3">The sequence shown here is derived from an EMBL/GenBank/DDBJ whole genome shotgun (WGS) entry which is preliminary data.</text>
</comment>
<dbReference type="InterPro" id="IPR011042">
    <property type="entry name" value="6-blade_b-propeller_TolB-like"/>
</dbReference>
<proteinExistence type="predicted"/>
<dbReference type="SUPFAM" id="SSF101898">
    <property type="entry name" value="NHL repeat"/>
    <property type="match status" value="1"/>
</dbReference>
<dbReference type="GeneID" id="68114722"/>
<dbReference type="InterPro" id="IPR050952">
    <property type="entry name" value="TRIM-NHL_E3_ligases"/>
</dbReference>
<dbReference type="AlphaFoldDB" id="A0A6A5C4V2"/>
<name>A0A6A5C4V2_NAEFO</name>
<dbReference type="VEuPathDB" id="AmoebaDB:NfTy_003590"/>
<dbReference type="PANTHER" id="PTHR24104">
    <property type="entry name" value="E3 UBIQUITIN-PROTEIN LIGASE NHLRC1-RELATED"/>
    <property type="match status" value="1"/>
</dbReference>
<evidence type="ECO:0000256" key="2">
    <source>
        <dbReference type="PROSITE-ProRule" id="PRU00504"/>
    </source>
</evidence>
<organism evidence="3 4">
    <name type="scientific">Naegleria fowleri</name>
    <name type="common">Brain eating amoeba</name>
    <dbReference type="NCBI Taxonomy" id="5763"/>
    <lineage>
        <taxon>Eukaryota</taxon>
        <taxon>Discoba</taxon>
        <taxon>Heterolobosea</taxon>
        <taxon>Tetramitia</taxon>
        <taxon>Eutetramitia</taxon>
        <taxon>Vahlkampfiidae</taxon>
        <taxon>Naegleria</taxon>
    </lineage>
</organism>
<dbReference type="GO" id="GO:0043161">
    <property type="term" value="P:proteasome-mediated ubiquitin-dependent protein catabolic process"/>
    <property type="evidence" value="ECO:0007669"/>
    <property type="project" value="TreeGrafter"/>
</dbReference>
<dbReference type="PANTHER" id="PTHR24104:SF25">
    <property type="entry name" value="PROTEIN LIN-41"/>
    <property type="match status" value="1"/>
</dbReference>
<gene>
    <name evidence="3" type="ORF">FDP41_007504</name>
</gene>
<dbReference type="EMBL" id="VFQX01000003">
    <property type="protein sequence ID" value="KAF0984327.1"/>
    <property type="molecule type" value="Genomic_DNA"/>
</dbReference>
<dbReference type="Gene3D" id="2.120.10.30">
    <property type="entry name" value="TolB, C-terminal domain"/>
    <property type="match status" value="2"/>
</dbReference>
<dbReference type="GO" id="GO:0061630">
    <property type="term" value="F:ubiquitin protein ligase activity"/>
    <property type="evidence" value="ECO:0007669"/>
    <property type="project" value="TreeGrafter"/>
</dbReference>
<feature type="repeat" description="NHL" evidence="2">
    <location>
        <begin position="328"/>
        <end position="353"/>
    </location>
</feature>
<keyword evidence="4" id="KW-1185">Reference proteome</keyword>
<reference evidence="3 4" key="1">
    <citation type="journal article" date="2019" name="Sci. Rep.">
        <title>Nanopore sequencing improves the draft genome of the human pathogenic amoeba Naegleria fowleri.</title>
        <authorList>
            <person name="Liechti N."/>
            <person name="Schurch N."/>
            <person name="Bruggmann R."/>
            <person name="Wittwer M."/>
        </authorList>
    </citation>
    <scope>NUCLEOTIDE SEQUENCE [LARGE SCALE GENOMIC DNA]</scope>
    <source>
        <strain evidence="3 4">ATCC 30894</strain>
    </source>
</reference>
<dbReference type="GO" id="GO:0008270">
    <property type="term" value="F:zinc ion binding"/>
    <property type="evidence" value="ECO:0007669"/>
    <property type="project" value="UniProtKB-KW"/>
</dbReference>
<dbReference type="GO" id="GO:0000209">
    <property type="term" value="P:protein polyubiquitination"/>
    <property type="evidence" value="ECO:0007669"/>
    <property type="project" value="TreeGrafter"/>
</dbReference>
<dbReference type="VEuPathDB" id="AmoebaDB:FDP41_007504"/>
<dbReference type="Pfam" id="PF01436">
    <property type="entry name" value="NHL"/>
    <property type="match status" value="1"/>
</dbReference>
<sequence length="353" mass="40806">MQELVWLVLVDFIEKEDSSSLSEGSFSFFYSKLKEKMSKKFRDQRPFSMNFELVETIGVDGQQQNSHDGFACPWDVKFSCECNCIMVSDFDNHRIQVFDAITKEYKTTLIFHSEIYYPQCLCIEKDYDGIGGEALLLGHVNADAVRVLSKFDLKNILTNSIQQQQAATHELWSSRYCSPDGIAVWRKTELLKDRIVVVCDYKRHAIYLFESSTGEFIQELAIDYPLFKIEHPSAICISMDGLMFISFHTLRDNILILRYSYEKEKWIVLKDLSNVNNYCKGPNGLYFDNASRRLLVCFSDSQTVQVFSEDGTFCKMFKLPQEDLPILSGICVCEWTGELCVCDCGNHRLQIYK</sequence>
<evidence type="ECO:0008006" key="5">
    <source>
        <dbReference type="Google" id="ProtNLM"/>
    </source>
</evidence>
<dbReference type="Proteomes" id="UP000444721">
    <property type="component" value="Unassembled WGS sequence"/>
</dbReference>
<dbReference type="VEuPathDB" id="AmoebaDB:NF0001690"/>
<evidence type="ECO:0000256" key="1">
    <source>
        <dbReference type="ARBA" id="ARBA00022737"/>
    </source>
</evidence>
<evidence type="ECO:0000313" key="4">
    <source>
        <dbReference type="Proteomes" id="UP000444721"/>
    </source>
</evidence>
<dbReference type="InterPro" id="IPR001258">
    <property type="entry name" value="NHL_repeat"/>
</dbReference>